<dbReference type="AlphaFoldDB" id="A0A397VIY4"/>
<proteinExistence type="predicted"/>
<keyword evidence="4" id="KW-1185">Reference proteome</keyword>
<reference evidence="3 4" key="1">
    <citation type="submission" date="2018-06" db="EMBL/GenBank/DDBJ databases">
        <title>Comparative genomics reveals the genomic features of Rhizophagus irregularis, R. cerebriforme, R. diaphanum and Gigaspora rosea, and their symbiotic lifestyle signature.</title>
        <authorList>
            <person name="Morin E."/>
            <person name="San Clemente H."/>
            <person name="Chen E.C.H."/>
            <person name="De La Providencia I."/>
            <person name="Hainaut M."/>
            <person name="Kuo A."/>
            <person name="Kohler A."/>
            <person name="Murat C."/>
            <person name="Tang N."/>
            <person name="Roy S."/>
            <person name="Loubradou J."/>
            <person name="Henrissat B."/>
            <person name="Grigoriev I.V."/>
            <person name="Corradi N."/>
            <person name="Roux C."/>
            <person name="Martin F.M."/>
        </authorList>
    </citation>
    <scope>NUCLEOTIDE SEQUENCE [LARGE SCALE GENOMIC DNA]</scope>
    <source>
        <strain evidence="3 4">DAOM 194757</strain>
    </source>
</reference>
<accession>A0A397VIY4</accession>
<dbReference type="EMBL" id="QKWP01000309">
    <property type="protein sequence ID" value="RIB22435.1"/>
    <property type="molecule type" value="Genomic_DNA"/>
</dbReference>
<feature type="compositionally biased region" description="Low complexity" evidence="2">
    <location>
        <begin position="345"/>
        <end position="370"/>
    </location>
</feature>
<dbReference type="InterPro" id="IPR021109">
    <property type="entry name" value="Peptidase_aspartic_dom_sf"/>
</dbReference>
<dbReference type="OrthoDB" id="2389172at2759"/>
<name>A0A397VIY4_9GLOM</name>
<evidence type="ECO:0000256" key="1">
    <source>
        <dbReference type="SAM" id="Coils"/>
    </source>
</evidence>
<protein>
    <submittedName>
        <fullName evidence="3">Uncharacterized protein</fullName>
    </submittedName>
</protein>
<feature type="coiled-coil region" evidence="1">
    <location>
        <begin position="1"/>
        <end position="67"/>
    </location>
</feature>
<organism evidence="3 4">
    <name type="scientific">Gigaspora rosea</name>
    <dbReference type="NCBI Taxonomy" id="44941"/>
    <lineage>
        <taxon>Eukaryota</taxon>
        <taxon>Fungi</taxon>
        <taxon>Fungi incertae sedis</taxon>
        <taxon>Mucoromycota</taxon>
        <taxon>Glomeromycotina</taxon>
        <taxon>Glomeromycetes</taxon>
        <taxon>Diversisporales</taxon>
        <taxon>Gigasporaceae</taxon>
        <taxon>Gigaspora</taxon>
    </lineage>
</organism>
<dbReference type="Gene3D" id="2.40.70.10">
    <property type="entry name" value="Acid Proteases"/>
    <property type="match status" value="1"/>
</dbReference>
<feature type="region of interest" description="Disordered" evidence="2">
    <location>
        <begin position="335"/>
        <end position="379"/>
    </location>
</feature>
<evidence type="ECO:0000313" key="3">
    <source>
        <dbReference type="EMBL" id="RIB22435.1"/>
    </source>
</evidence>
<dbReference type="Proteomes" id="UP000266673">
    <property type="component" value="Unassembled WGS sequence"/>
</dbReference>
<evidence type="ECO:0000313" key="4">
    <source>
        <dbReference type="Proteomes" id="UP000266673"/>
    </source>
</evidence>
<keyword evidence="1" id="KW-0175">Coiled coil</keyword>
<comment type="caution">
    <text evidence="3">The sequence shown here is derived from an EMBL/GenBank/DDBJ whole genome shotgun (WGS) entry which is preliminary data.</text>
</comment>
<evidence type="ECO:0000256" key="2">
    <source>
        <dbReference type="SAM" id="MobiDB-lite"/>
    </source>
</evidence>
<sequence>MNKLQQTNQELYEAVTQLAELNRNFKQHLYTLERIIGIQEERIRFLEEELNNTIEASTEEKKEYRDRIELRNTQEALQNAQTWNFGENESDSDENSLDLYNSDDYMGVATLTAVRAIGAGNGGNQIGGLNTAGEFRSKAGAEIAGGESTNNAPVVPNAGRGFPAITIATGIKLWQLFYLFSTSYTMVEHLKQMAVFGQLMQGDMGVEEFFQSNQKAEEEKFTLSQRNAPSSLPAFPAANPYIDTNKSEITKTEISTIKSFQETMSRATKTLDNSKKSSKKRAEDTAINHFLSDLLKKNLVKHSADEYDHDPIEDILDSLAGLTLNSVIKTAVRRAVKKSSDSDSDSGSSTFSNTSSSNSSNTSSSNFSDSSDSEKISLKTPKTSLKETIRKVLQSELKLIFPEHFSQDSIKANIPNQAPLIQEKIESQSNTSLITKVVSLDPDEEEDLDVDSGAEPPIITENIVEHVGTKIDKSEIHDLSGIATVPVESVGVVCKLPITLAPGCTIYEDFIVVKYQKPTLIFSNQLLKKYN</sequence>
<gene>
    <name evidence="3" type="ORF">C2G38_2174003</name>
</gene>